<organism evidence="1 2">
    <name type="scientific">Solanum verrucosum</name>
    <dbReference type="NCBI Taxonomy" id="315347"/>
    <lineage>
        <taxon>Eukaryota</taxon>
        <taxon>Viridiplantae</taxon>
        <taxon>Streptophyta</taxon>
        <taxon>Embryophyta</taxon>
        <taxon>Tracheophyta</taxon>
        <taxon>Spermatophyta</taxon>
        <taxon>Magnoliopsida</taxon>
        <taxon>eudicotyledons</taxon>
        <taxon>Gunneridae</taxon>
        <taxon>Pentapetalae</taxon>
        <taxon>asterids</taxon>
        <taxon>lamiids</taxon>
        <taxon>Solanales</taxon>
        <taxon>Solanaceae</taxon>
        <taxon>Solanoideae</taxon>
        <taxon>Solaneae</taxon>
        <taxon>Solanum</taxon>
    </lineage>
</organism>
<dbReference type="EMBL" id="CP133612">
    <property type="protein sequence ID" value="WMV08873.1"/>
    <property type="molecule type" value="Genomic_DNA"/>
</dbReference>
<sequence length="31" mass="3537">MAAIHMTKGRITEWISNPDLLDLISQKVIEL</sequence>
<dbReference type="AlphaFoldDB" id="A0AAF0T977"/>
<protein>
    <submittedName>
        <fullName evidence="1">Uncharacterized protein</fullName>
    </submittedName>
</protein>
<name>A0AAF0T977_SOLVR</name>
<evidence type="ECO:0000313" key="1">
    <source>
        <dbReference type="EMBL" id="WMV08873.1"/>
    </source>
</evidence>
<reference evidence="1" key="1">
    <citation type="submission" date="2023-08" db="EMBL/GenBank/DDBJ databases">
        <title>A de novo genome assembly of Solanum verrucosum Schlechtendal, a Mexican diploid species geographically isolated from the other diploid A-genome species in potato relatives.</title>
        <authorList>
            <person name="Hosaka K."/>
        </authorList>
    </citation>
    <scope>NUCLEOTIDE SEQUENCE</scope>
    <source>
        <tissue evidence="1">Young leaves</tissue>
    </source>
</reference>
<keyword evidence="2" id="KW-1185">Reference proteome</keyword>
<accession>A0AAF0T977</accession>
<proteinExistence type="predicted"/>
<gene>
    <name evidence="1" type="ORF">MTR67_002258</name>
</gene>
<evidence type="ECO:0000313" key="2">
    <source>
        <dbReference type="Proteomes" id="UP001234989"/>
    </source>
</evidence>
<dbReference type="Proteomes" id="UP001234989">
    <property type="component" value="Chromosome 1"/>
</dbReference>